<proteinExistence type="predicted"/>
<protein>
    <submittedName>
        <fullName evidence="1">Uncharacterized protein</fullName>
    </submittedName>
</protein>
<reference evidence="1 2" key="1">
    <citation type="submission" date="2019-05" db="EMBL/GenBank/DDBJ databases">
        <title>Another draft genome of Portunus trituberculatus and its Hox gene families provides insights of decapod evolution.</title>
        <authorList>
            <person name="Jeong J.-H."/>
            <person name="Song I."/>
            <person name="Kim S."/>
            <person name="Choi T."/>
            <person name="Kim D."/>
            <person name="Ryu S."/>
            <person name="Kim W."/>
        </authorList>
    </citation>
    <scope>NUCLEOTIDE SEQUENCE [LARGE SCALE GENOMIC DNA]</scope>
    <source>
        <tissue evidence="1">Muscle</tissue>
    </source>
</reference>
<comment type="caution">
    <text evidence="1">The sequence shown here is derived from an EMBL/GenBank/DDBJ whole genome shotgun (WGS) entry which is preliminary data.</text>
</comment>
<sequence length="66" mass="7523">MGGRKRKHVGRMGWKIVRFADVASRRSHEMREPNYRTRPTQDVASDAVTRGVQSLGMVRVVRGGDR</sequence>
<dbReference type="EMBL" id="VSRR010121749">
    <property type="protein sequence ID" value="MPD00176.1"/>
    <property type="molecule type" value="Genomic_DNA"/>
</dbReference>
<dbReference type="Proteomes" id="UP000324222">
    <property type="component" value="Unassembled WGS sequence"/>
</dbReference>
<evidence type="ECO:0000313" key="1">
    <source>
        <dbReference type="EMBL" id="MPD00176.1"/>
    </source>
</evidence>
<keyword evidence="2" id="KW-1185">Reference proteome</keyword>
<dbReference type="AlphaFoldDB" id="A0A5B7JZW3"/>
<gene>
    <name evidence="1" type="ORF">E2C01_095632</name>
</gene>
<accession>A0A5B7JZW3</accession>
<name>A0A5B7JZW3_PORTR</name>
<evidence type="ECO:0000313" key="2">
    <source>
        <dbReference type="Proteomes" id="UP000324222"/>
    </source>
</evidence>
<organism evidence="1 2">
    <name type="scientific">Portunus trituberculatus</name>
    <name type="common">Swimming crab</name>
    <name type="synonym">Neptunus trituberculatus</name>
    <dbReference type="NCBI Taxonomy" id="210409"/>
    <lineage>
        <taxon>Eukaryota</taxon>
        <taxon>Metazoa</taxon>
        <taxon>Ecdysozoa</taxon>
        <taxon>Arthropoda</taxon>
        <taxon>Crustacea</taxon>
        <taxon>Multicrustacea</taxon>
        <taxon>Malacostraca</taxon>
        <taxon>Eumalacostraca</taxon>
        <taxon>Eucarida</taxon>
        <taxon>Decapoda</taxon>
        <taxon>Pleocyemata</taxon>
        <taxon>Brachyura</taxon>
        <taxon>Eubrachyura</taxon>
        <taxon>Portunoidea</taxon>
        <taxon>Portunidae</taxon>
        <taxon>Portuninae</taxon>
        <taxon>Portunus</taxon>
    </lineage>
</organism>